<proteinExistence type="predicted"/>
<protein>
    <submittedName>
        <fullName evidence="1">Uncharacterized protein</fullName>
    </submittedName>
</protein>
<dbReference type="Proteomes" id="UP000030703">
    <property type="component" value="Unassembled WGS sequence"/>
</dbReference>
<dbReference type="VEuPathDB" id="FungiDB:FOMG_17242"/>
<reference evidence="1" key="2">
    <citation type="submission" date="2012-05" db="EMBL/GenBank/DDBJ databases">
        <title>Annotation of the Genome Sequence of Fusarium oxysporum f. sp. melonis 26406.</title>
        <authorList>
            <consortium name="The Broad Institute Genomics Platform"/>
            <person name="Ma L.-J."/>
            <person name="Corby-Kistler H."/>
            <person name="Broz K."/>
            <person name="Gale L.R."/>
            <person name="Jonkers W."/>
            <person name="O'Donnell K."/>
            <person name="Ploetz R."/>
            <person name="Steinberg C."/>
            <person name="Schwartz D.C."/>
            <person name="VanEtten H."/>
            <person name="Zhou S."/>
            <person name="Young S.K."/>
            <person name="Zeng Q."/>
            <person name="Gargeya S."/>
            <person name="Fitzgerald M."/>
            <person name="Abouelleil A."/>
            <person name="Alvarado L."/>
            <person name="Chapman S.B."/>
            <person name="Gainer-Dewar J."/>
            <person name="Goldberg J."/>
            <person name="Griggs A."/>
            <person name="Gujja S."/>
            <person name="Hansen M."/>
            <person name="Howarth C."/>
            <person name="Imamovic A."/>
            <person name="Ireland A."/>
            <person name="Larimer J."/>
            <person name="McCowan C."/>
            <person name="Murphy C."/>
            <person name="Pearson M."/>
            <person name="Poon T.W."/>
            <person name="Priest M."/>
            <person name="Roberts A."/>
            <person name="Saif S."/>
            <person name="Shea T."/>
            <person name="Sykes S."/>
            <person name="Wortman J."/>
            <person name="Nusbaum C."/>
            <person name="Birren B."/>
        </authorList>
    </citation>
    <scope>NUCLEOTIDE SEQUENCE</scope>
    <source>
        <strain evidence="1">26406</strain>
    </source>
</reference>
<gene>
    <name evidence="1" type="ORF">FOMG_17242</name>
</gene>
<feature type="non-terminal residue" evidence="1">
    <location>
        <position position="1"/>
    </location>
</feature>
<reference evidence="1" key="1">
    <citation type="submission" date="2012-04" db="EMBL/GenBank/DDBJ databases">
        <title>The Genome Sequence of Fusarium oxysporum melonis.</title>
        <authorList>
            <consortium name="The Broad Institute Genome Sequencing Platform"/>
            <person name="Ma L.-J."/>
            <person name="Gale L.R."/>
            <person name="Schwartz D.C."/>
            <person name="Zhou S."/>
            <person name="Corby-Kistler H."/>
            <person name="Young S.K."/>
            <person name="Zeng Q."/>
            <person name="Gargeya S."/>
            <person name="Fitzgerald M."/>
            <person name="Haas B."/>
            <person name="Abouelleil A."/>
            <person name="Alvarado L."/>
            <person name="Arachchi H.M."/>
            <person name="Berlin A."/>
            <person name="Brown A."/>
            <person name="Chapman S.B."/>
            <person name="Chen Z."/>
            <person name="Dunbar C."/>
            <person name="Freedman E."/>
            <person name="Gearin G."/>
            <person name="Goldberg J."/>
            <person name="Griggs A."/>
            <person name="Gujja S."/>
            <person name="Heiman D."/>
            <person name="Howarth C."/>
            <person name="Larson L."/>
            <person name="Lui A."/>
            <person name="MacDonald P.J.P."/>
            <person name="Montmayeur A."/>
            <person name="Murphy C."/>
            <person name="Neiman D."/>
            <person name="Pearson M."/>
            <person name="Priest M."/>
            <person name="Roberts A."/>
            <person name="Saif S."/>
            <person name="Shea T."/>
            <person name="Shenoy N."/>
            <person name="Sisk P."/>
            <person name="Stolte C."/>
            <person name="Sykes S."/>
            <person name="Wortman J."/>
            <person name="Nusbaum C."/>
            <person name="Birren B."/>
        </authorList>
    </citation>
    <scope>NUCLEOTIDE SEQUENCE</scope>
    <source>
        <strain evidence="1">26406</strain>
    </source>
</reference>
<dbReference type="AlphaFoldDB" id="W9Z437"/>
<dbReference type="HOGENOM" id="CLU_3087333_0_0_1"/>
<accession>W9Z437</accession>
<organism evidence="1">
    <name type="scientific">Fusarium oxysporum f. sp. melonis 26406</name>
    <dbReference type="NCBI Taxonomy" id="1089452"/>
    <lineage>
        <taxon>Eukaryota</taxon>
        <taxon>Fungi</taxon>
        <taxon>Dikarya</taxon>
        <taxon>Ascomycota</taxon>
        <taxon>Pezizomycotina</taxon>
        <taxon>Sordariomycetes</taxon>
        <taxon>Hypocreomycetidae</taxon>
        <taxon>Hypocreales</taxon>
        <taxon>Nectriaceae</taxon>
        <taxon>Fusarium</taxon>
        <taxon>Fusarium oxysporum species complex</taxon>
    </lineage>
</organism>
<sequence>KQIEVQKPTGRKTVDYDPNERFTQIPAIAYAHYEAEKAPERVPIVTHLNHKKGQL</sequence>
<evidence type="ECO:0000313" key="1">
    <source>
        <dbReference type="EMBL" id="EXK26140.1"/>
    </source>
</evidence>
<dbReference type="EMBL" id="JH659369">
    <property type="protein sequence ID" value="EXK26140.1"/>
    <property type="molecule type" value="Genomic_DNA"/>
</dbReference>
<name>W9Z437_FUSOX</name>